<evidence type="ECO:0000313" key="4">
    <source>
        <dbReference type="EMBL" id="KKI64777.1"/>
    </source>
</evidence>
<reference evidence="4 5" key="1">
    <citation type="submission" date="2015-03" db="EMBL/GenBank/DDBJ databases">
        <title>Genome Assembly of Staphylococcus cohnii subsp. cohnii strain G22B2.</title>
        <authorList>
            <person name="Nair G."/>
            <person name="Kaur G."/>
            <person name="Khatri I."/>
            <person name="Singh N.K."/>
            <person name="Sathyabama S."/>
            <person name="Maurya S.K."/>
            <person name="Subramanian S."/>
            <person name="Agrewala J.N."/>
            <person name="Mayilraj S."/>
        </authorList>
    </citation>
    <scope>NUCLEOTIDE SEQUENCE [LARGE SCALE GENOMIC DNA]</scope>
    <source>
        <strain evidence="4 5">G22B2</strain>
    </source>
</reference>
<dbReference type="Proteomes" id="UP000034455">
    <property type="component" value="Unassembled WGS sequence"/>
</dbReference>
<dbReference type="RefSeq" id="WP_046467676.1">
    <property type="nucleotide sequence ID" value="NZ_LAKJ01000006.1"/>
</dbReference>
<gene>
    <name evidence="4" type="ORF">UF66_2298</name>
</gene>
<keyword evidence="1" id="KW-0238">DNA-binding</keyword>
<dbReference type="AlphaFoldDB" id="A0A0M2NXS9"/>
<dbReference type="PANTHER" id="PTHR46797">
    <property type="entry name" value="HTH-TYPE TRANSCRIPTIONAL REGULATOR"/>
    <property type="match status" value="1"/>
</dbReference>
<dbReference type="GO" id="GO:0003700">
    <property type="term" value="F:DNA-binding transcription factor activity"/>
    <property type="evidence" value="ECO:0007669"/>
    <property type="project" value="TreeGrafter"/>
</dbReference>
<feature type="transmembrane region" description="Helical" evidence="2">
    <location>
        <begin position="124"/>
        <end position="146"/>
    </location>
</feature>
<proteinExistence type="predicted"/>
<evidence type="ECO:0000313" key="5">
    <source>
        <dbReference type="Proteomes" id="UP000034455"/>
    </source>
</evidence>
<keyword evidence="2" id="KW-1133">Transmembrane helix</keyword>
<sequence>MNKSKVAEIRKKKNLTQENLAEKSYVTVRTIQRIEAGEEVSSETLKSVSLALGVTVNELFESIDSSDKEREIMWISKEQQRQFGYRRNVMFVIRLVLFAIGFVFLGLLGIFVNTLEGLKQEIYSVIWVFSLFLTIAIIFYFLNVVISKKLDEKYPMTIGMRTKKINKKYEPVTNGWEFMARFWWIIFPIGGFLSWLIPELTGK</sequence>
<dbReference type="EMBL" id="LAKJ01000006">
    <property type="protein sequence ID" value="KKI64777.1"/>
    <property type="molecule type" value="Genomic_DNA"/>
</dbReference>
<evidence type="ECO:0000256" key="1">
    <source>
        <dbReference type="ARBA" id="ARBA00023125"/>
    </source>
</evidence>
<feature type="transmembrane region" description="Helical" evidence="2">
    <location>
        <begin position="178"/>
        <end position="197"/>
    </location>
</feature>
<dbReference type="Pfam" id="PF01381">
    <property type="entry name" value="HTH_3"/>
    <property type="match status" value="1"/>
</dbReference>
<evidence type="ECO:0000259" key="3">
    <source>
        <dbReference type="PROSITE" id="PS50943"/>
    </source>
</evidence>
<dbReference type="SUPFAM" id="SSF47413">
    <property type="entry name" value="lambda repressor-like DNA-binding domains"/>
    <property type="match status" value="1"/>
</dbReference>
<dbReference type="InterPro" id="IPR001387">
    <property type="entry name" value="Cro/C1-type_HTH"/>
</dbReference>
<dbReference type="CDD" id="cd00093">
    <property type="entry name" value="HTH_XRE"/>
    <property type="match status" value="1"/>
</dbReference>
<dbReference type="SMART" id="SM00530">
    <property type="entry name" value="HTH_XRE"/>
    <property type="match status" value="1"/>
</dbReference>
<dbReference type="InterPro" id="IPR010982">
    <property type="entry name" value="Lambda_DNA-bd_dom_sf"/>
</dbReference>
<protein>
    <recommendedName>
        <fullName evidence="3">HTH cro/C1-type domain-containing protein</fullName>
    </recommendedName>
</protein>
<feature type="transmembrane region" description="Helical" evidence="2">
    <location>
        <begin position="91"/>
        <end position="112"/>
    </location>
</feature>
<dbReference type="PATRIC" id="fig|74704.6.peg.2382"/>
<keyword evidence="2" id="KW-0472">Membrane</keyword>
<name>A0A0M2NXS9_STACC</name>
<evidence type="ECO:0000256" key="2">
    <source>
        <dbReference type="SAM" id="Phobius"/>
    </source>
</evidence>
<dbReference type="PANTHER" id="PTHR46797:SF1">
    <property type="entry name" value="METHYLPHOSPHONATE SYNTHASE"/>
    <property type="match status" value="1"/>
</dbReference>
<dbReference type="PROSITE" id="PS50943">
    <property type="entry name" value="HTH_CROC1"/>
    <property type="match status" value="1"/>
</dbReference>
<dbReference type="Gene3D" id="1.10.260.40">
    <property type="entry name" value="lambda repressor-like DNA-binding domains"/>
    <property type="match status" value="1"/>
</dbReference>
<accession>A0A0M2NXS9</accession>
<dbReference type="InterPro" id="IPR050807">
    <property type="entry name" value="TransReg_Diox_bact_type"/>
</dbReference>
<dbReference type="GO" id="GO:0003677">
    <property type="term" value="F:DNA binding"/>
    <property type="evidence" value="ECO:0007669"/>
    <property type="project" value="UniProtKB-KW"/>
</dbReference>
<feature type="domain" description="HTH cro/C1-type" evidence="3">
    <location>
        <begin position="6"/>
        <end position="59"/>
    </location>
</feature>
<organism evidence="4 5">
    <name type="scientific">Staphylococcus cohnii subsp. cohnii</name>
    <dbReference type="NCBI Taxonomy" id="74704"/>
    <lineage>
        <taxon>Bacteria</taxon>
        <taxon>Bacillati</taxon>
        <taxon>Bacillota</taxon>
        <taxon>Bacilli</taxon>
        <taxon>Bacillales</taxon>
        <taxon>Staphylococcaceae</taxon>
        <taxon>Staphylococcus</taxon>
        <taxon>Staphylococcus cohnii species complex</taxon>
    </lineage>
</organism>
<comment type="caution">
    <text evidence="4">The sequence shown here is derived from an EMBL/GenBank/DDBJ whole genome shotgun (WGS) entry which is preliminary data.</text>
</comment>
<dbReference type="GO" id="GO:0005829">
    <property type="term" value="C:cytosol"/>
    <property type="evidence" value="ECO:0007669"/>
    <property type="project" value="TreeGrafter"/>
</dbReference>
<keyword evidence="2" id="KW-0812">Transmembrane</keyword>